<evidence type="ECO:0000313" key="2">
    <source>
        <dbReference type="Proteomes" id="UP001227268"/>
    </source>
</evidence>
<comment type="caution">
    <text evidence="1">The sequence shown here is derived from an EMBL/GenBank/DDBJ whole genome shotgun (WGS) entry which is preliminary data.</text>
</comment>
<organism evidence="1 2">
    <name type="scientific">Naganishia friedmannii</name>
    <dbReference type="NCBI Taxonomy" id="89922"/>
    <lineage>
        <taxon>Eukaryota</taxon>
        <taxon>Fungi</taxon>
        <taxon>Dikarya</taxon>
        <taxon>Basidiomycota</taxon>
        <taxon>Agaricomycotina</taxon>
        <taxon>Tremellomycetes</taxon>
        <taxon>Filobasidiales</taxon>
        <taxon>Filobasidiaceae</taxon>
        <taxon>Naganishia</taxon>
    </lineage>
</organism>
<evidence type="ECO:0000313" key="1">
    <source>
        <dbReference type="EMBL" id="KAJ9101690.1"/>
    </source>
</evidence>
<reference evidence="1" key="1">
    <citation type="submission" date="2023-04" db="EMBL/GenBank/DDBJ databases">
        <title>Draft Genome sequencing of Naganishia species isolated from polar environments using Oxford Nanopore Technology.</title>
        <authorList>
            <person name="Leo P."/>
            <person name="Venkateswaran K."/>
        </authorList>
    </citation>
    <scope>NUCLEOTIDE SEQUENCE</scope>
    <source>
        <strain evidence="1">MNA-CCFEE 5423</strain>
    </source>
</reference>
<proteinExistence type="predicted"/>
<name>A0ACC2VRK4_9TREE</name>
<keyword evidence="2" id="KW-1185">Reference proteome</keyword>
<sequence length="92" mass="11006">MVQRDLRYTQRWYENGMREGEEENDTLRESCDELQMTVTQREEQIQRLQPENAMLVAQKEKKGREPELQVQFQVNGMEWYGGPAANTRLDNR</sequence>
<gene>
    <name evidence="1" type="ORF">QFC21_003028</name>
</gene>
<dbReference type="Proteomes" id="UP001227268">
    <property type="component" value="Unassembled WGS sequence"/>
</dbReference>
<dbReference type="EMBL" id="JASBWT010000009">
    <property type="protein sequence ID" value="KAJ9101690.1"/>
    <property type="molecule type" value="Genomic_DNA"/>
</dbReference>
<protein>
    <submittedName>
        <fullName evidence="1">Uncharacterized protein</fullName>
    </submittedName>
</protein>
<accession>A0ACC2VRK4</accession>